<reference evidence="1 2" key="1">
    <citation type="submission" date="2018-09" db="EMBL/GenBank/DDBJ databases">
        <title>Comparative genomics of Leucobacter spp.</title>
        <authorList>
            <person name="Reis A.C."/>
            <person name="Kolvenbach B.A."/>
            <person name="Corvini P.F.X."/>
            <person name="Nunes O.C."/>
        </authorList>
    </citation>
    <scope>NUCLEOTIDE SEQUENCE [LARGE SCALE GENOMIC DNA]</scope>
    <source>
        <strain evidence="1 2">TAN 31504</strain>
    </source>
</reference>
<sequence length="307" mass="33496">MTAAPDLATPLRRYTVACERSAARVIDTYSTSFGMATRLLGARHRGHVRNIYGLVRVADELVDGVTGEAGYAPAEQHRELDRLEDDTRAAIARGYSSNPIVHAFAHTAREARIDAELVAPFFASMRSDLPPRPGDEVRLVSPGTAFDASAHASYVHGSAEVVGLMCLRVFIRDQDPGPEQVTVLERGACQLGAAFQNVNFLRDLADDTDRLGRHYLGPTAGLDSAAQARWVAIIRAQLAEAEATLPLLPRDAQLAVATALRLFRSLNERLARTPTEQLTQRRVRVPGPTKAWLVARAALDTRRSTLT</sequence>
<organism evidence="1 2">
    <name type="scientific">Leucobacter chromiireducens subsp. solipictus</name>
    <dbReference type="NCBI Taxonomy" id="398235"/>
    <lineage>
        <taxon>Bacteria</taxon>
        <taxon>Bacillati</taxon>
        <taxon>Actinomycetota</taxon>
        <taxon>Actinomycetes</taxon>
        <taxon>Micrococcales</taxon>
        <taxon>Microbacteriaceae</taxon>
        <taxon>Leucobacter</taxon>
    </lineage>
</organism>
<dbReference type="InterPro" id="IPR002060">
    <property type="entry name" value="Squ/phyt_synthse"/>
</dbReference>
<dbReference type="SFLD" id="SFLDG01018">
    <property type="entry name" value="Squalene/Phytoene_Synthase_Lik"/>
    <property type="match status" value="1"/>
</dbReference>
<dbReference type="PANTHER" id="PTHR31480">
    <property type="entry name" value="BIFUNCTIONAL LYCOPENE CYCLASE/PHYTOENE SYNTHASE"/>
    <property type="match status" value="1"/>
</dbReference>
<proteinExistence type="predicted"/>
<name>A0ABS1SMA0_9MICO</name>
<dbReference type="SFLD" id="SFLDG01212">
    <property type="entry name" value="Phytoene_synthase_like"/>
    <property type="match status" value="1"/>
</dbReference>
<comment type="caution">
    <text evidence="1">The sequence shown here is derived from an EMBL/GenBank/DDBJ whole genome shotgun (WGS) entry which is preliminary data.</text>
</comment>
<dbReference type="Pfam" id="PF00494">
    <property type="entry name" value="SQS_PSY"/>
    <property type="match status" value="1"/>
</dbReference>
<evidence type="ECO:0000313" key="1">
    <source>
        <dbReference type="EMBL" id="MBL3680654.1"/>
    </source>
</evidence>
<dbReference type="InterPro" id="IPR008949">
    <property type="entry name" value="Isoprenoid_synthase_dom_sf"/>
</dbReference>
<dbReference type="InterPro" id="IPR044843">
    <property type="entry name" value="Trans_IPPS_bact-type"/>
</dbReference>
<evidence type="ECO:0000313" key="2">
    <source>
        <dbReference type="Proteomes" id="UP001645859"/>
    </source>
</evidence>
<gene>
    <name evidence="1" type="ORF">D3230_15350</name>
</gene>
<dbReference type="Gene3D" id="1.10.600.10">
    <property type="entry name" value="Farnesyl Diphosphate Synthase"/>
    <property type="match status" value="1"/>
</dbReference>
<dbReference type="EMBL" id="QYAC01000009">
    <property type="protein sequence ID" value="MBL3680654.1"/>
    <property type="molecule type" value="Genomic_DNA"/>
</dbReference>
<keyword evidence="2" id="KW-1185">Reference proteome</keyword>
<dbReference type="SFLD" id="SFLDS00005">
    <property type="entry name" value="Isoprenoid_Synthase_Type_I"/>
    <property type="match status" value="1"/>
</dbReference>
<accession>A0ABS1SMA0</accession>
<protein>
    <submittedName>
        <fullName evidence="1">Phytoene synthase</fullName>
    </submittedName>
</protein>
<dbReference type="Proteomes" id="UP001645859">
    <property type="component" value="Unassembled WGS sequence"/>
</dbReference>
<dbReference type="RefSeq" id="WP_202345929.1">
    <property type="nucleotide sequence ID" value="NZ_BAAAPI010000010.1"/>
</dbReference>
<dbReference type="SUPFAM" id="SSF48576">
    <property type="entry name" value="Terpenoid synthases"/>
    <property type="match status" value="1"/>
</dbReference>